<organism evidence="2 3">
    <name type="scientific">Pleurodeles waltl</name>
    <name type="common">Iberian ribbed newt</name>
    <dbReference type="NCBI Taxonomy" id="8319"/>
    <lineage>
        <taxon>Eukaryota</taxon>
        <taxon>Metazoa</taxon>
        <taxon>Chordata</taxon>
        <taxon>Craniata</taxon>
        <taxon>Vertebrata</taxon>
        <taxon>Euteleostomi</taxon>
        <taxon>Amphibia</taxon>
        <taxon>Batrachia</taxon>
        <taxon>Caudata</taxon>
        <taxon>Salamandroidea</taxon>
        <taxon>Salamandridae</taxon>
        <taxon>Pleurodelinae</taxon>
        <taxon>Pleurodeles</taxon>
    </lineage>
</organism>
<accession>A0AAV7NP06</accession>
<comment type="caution">
    <text evidence="2">The sequence shown here is derived from an EMBL/GenBank/DDBJ whole genome shotgun (WGS) entry which is preliminary data.</text>
</comment>
<proteinExistence type="predicted"/>
<sequence length="144" mass="15306">METAGPTPPFGADTFCCRCGSIGIKGAHRHEPLDSQLATRPRGRGPSREAEACHFEAAADPSAAAAERCGEPRGIFYSTGNLNPGRTTCWGRSRPTDATKDSAGKVGPSPRSLKRCGLTHRGEQYRTSRYGSLLPTSPEHIPVG</sequence>
<name>A0AAV7NP06_PLEWA</name>
<protein>
    <submittedName>
        <fullName evidence="2">Uncharacterized protein</fullName>
    </submittedName>
</protein>
<gene>
    <name evidence="2" type="ORF">NDU88_005858</name>
</gene>
<evidence type="ECO:0000313" key="3">
    <source>
        <dbReference type="Proteomes" id="UP001066276"/>
    </source>
</evidence>
<dbReference type="AlphaFoldDB" id="A0AAV7NP06"/>
<evidence type="ECO:0000256" key="1">
    <source>
        <dbReference type="SAM" id="MobiDB-lite"/>
    </source>
</evidence>
<dbReference type="EMBL" id="JANPWB010000012">
    <property type="protein sequence ID" value="KAJ1117661.1"/>
    <property type="molecule type" value="Genomic_DNA"/>
</dbReference>
<feature type="region of interest" description="Disordered" evidence="1">
    <location>
        <begin position="86"/>
        <end position="116"/>
    </location>
</feature>
<evidence type="ECO:0000313" key="2">
    <source>
        <dbReference type="EMBL" id="KAJ1117661.1"/>
    </source>
</evidence>
<reference evidence="2" key="1">
    <citation type="journal article" date="2022" name="bioRxiv">
        <title>Sequencing and chromosome-scale assembly of the giantPleurodeles waltlgenome.</title>
        <authorList>
            <person name="Brown T."/>
            <person name="Elewa A."/>
            <person name="Iarovenko S."/>
            <person name="Subramanian E."/>
            <person name="Araus A.J."/>
            <person name="Petzold A."/>
            <person name="Susuki M."/>
            <person name="Suzuki K.-i.T."/>
            <person name="Hayashi T."/>
            <person name="Toyoda A."/>
            <person name="Oliveira C."/>
            <person name="Osipova E."/>
            <person name="Leigh N.D."/>
            <person name="Simon A."/>
            <person name="Yun M.H."/>
        </authorList>
    </citation>
    <scope>NUCLEOTIDE SEQUENCE</scope>
    <source>
        <strain evidence="2">20211129_DDA</strain>
        <tissue evidence="2">Liver</tissue>
    </source>
</reference>
<feature type="compositionally biased region" description="Basic and acidic residues" evidence="1">
    <location>
        <begin position="94"/>
        <end position="103"/>
    </location>
</feature>
<dbReference type="Proteomes" id="UP001066276">
    <property type="component" value="Chromosome 8"/>
</dbReference>
<keyword evidence="3" id="KW-1185">Reference proteome</keyword>